<comment type="caution">
    <text evidence="1">The sequence shown here is derived from an EMBL/GenBank/DDBJ whole genome shotgun (WGS) entry which is preliminary data.</text>
</comment>
<name>A0ACC1RW81_9HYPO</name>
<dbReference type="Proteomes" id="UP001148629">
    <property type="component" value="Unassembled WGS sequence"/>
</dbReference>
<evidence type="ECO:0000313" key="1">
    <source>
        <dbReference type="EMBL" id="KAJ3526913.1"/>
    </source>
</evidence>
<organism evidence="1 2">
    <name type="scientific">Fusarium decemcellulare</name>
    <dbReference type="NCBI Taxonomy" id="57161"/>
    <lineage>
        <taxon>Eukaryota</taxon>
        <taxon>Fungi</taxon>
        <taxon>Dikarya</taxon>
        <taxon>Ascomycota</taxon>
        <taxon>Pezizomycotina</taxon>
        <taxon>Sordariomycetes</taxon>
        <taxon>Hypocreomycetidae</taxon>
        <taxon>Hypocreales</taxon>
        <taxon>Nectriaceae</taxon>
        <taxon>Fusarium</taxon>
        <taxon>Fusarium decemcellulare species complex</taxon>
    </lineage>
</organism>
<sequence>MQRSAVEDVRQSNGTFIPEGTASCVLSHALWDPSIYHVPEKWDGYRFLRQRKEPGKENFSQLVTATEIKITLEHLLLEYDWKLPEGEGFDSNDFSITPIMNQTLKMEFHASFKRTPARKRLEAMSRELHELRHQREDENPSSRTESTAESGPSTVEDDGQDDFEFADVFRPQLPIIGAFSIDEMFQTQPFLFWTIIAMITCRLPGQQWSDLYQLLQPPYTRMLQENILDAPLPLSKIQAILLLCQWPLPCETQSRDPSWLYCGIVIQAARSMSLDRQQTIPSLRSLGVASGSIRARINTWLGTFCVATSLSLHLGLPPPIDSDLDFNSIHAFLRRNTVTPTFAMQVRVQLIVAKFTSLLNHDIGDTASSSFIRLLDSELEALRTELSLEDEQMRSIELSILSAKMHLYALVITKDPGNSASRQIMMRTARDVALRIIHLSTVAMRNSPSGQGDETLIRKQRCLPKNHHRCTAFATIFLLKFFYRRGADGPDEKQAVANHIAMAQTLFNACSTEPRDEWNRTAKVFETLGAENSKQPSSSKLRVTHRMGVSILFDAVSSASEARGRPVEIQDEETPQDTSPATTGDPGSTGPELSLNDVPDFIPPEPGIDFLPGFWNDPYMSLLSFDPPSLEAEYADSWPSA</sequence>
<evidence type="ECO:0000313" key="2">
    <source>
        <dbReference type="Proteomes" id="UP001148629"/>
    </source>
</evidence>
<dbReference type="EMBL" id="JANRMS010001646">
    <property type="protein sequence ID" value="KAJ3526913.1"/>
    <property type="molecule type" value="Genomic_DNA"/>
</dbReference>
<reference evidence="1" key="1">
    <citation type="submission" date="2022-08" db="EMBL/GenBank/DDBJ databases">
        <title>Genome Sequence of Fusarium decemcellulare.</title>
        <authorList>
            <person name="Buettner E."/>
        </authorList>
    </citation>
    <scope>NUCLEOTIDE SEQUENCE</scope>
    <source>
        <strain evidence="1">Babe19</strain>
    </source>
</reference>
<gene>
    <name evidence="1" type="ORF">NM208_g10961</name>
</gene>
<keyword evidence="2" id="KW-1185">Reference proteome</keyword>
<protein>
    <submittedName>
        <fullName evidence="1">Uncharacterized protein</fullName>
    </submittedName>
</protein>
<accession>A0ACC1RW81</accession>
<proteinExistence type="predicted"/>